<reference evidence="6 7" key="1">
    <citation type="submission" date="2019-02" db="EMBL/GenBank/DDBJ databases">
        <title>Genome sequencing of the rare red list fungi Phellinidium pouzarii.</title>
        <authorList>
            <person name="Buettner E."/>
            <person name="Kellner H."/>
        </authorList>
    </citation>
    <scope>NUCLEOTIDE SEQUENCE [LARGE SCALE GENOMIC DNA]</scope>
    <source>
        <strain evidence="6 7">DSM 108285</strain>
    </source>
</reference>
<evidence type="ECO:0000256" key="5">
    <source>
        <dbReference type="ARBA" id="ARBA00023242"/>
    </source>
</evidence>
<dbReference type="PANTHER" id="PTHR15263">
    <property type="entry name" value="I-KAPPA-B-LIKE PROTEIN IKBL"/>
    <property type="match status" value="1"/>
</dbReference>
<proteinExistence type="predicted"/>
<feature type="non-terminal residue" evidence="6">
    <location>
        <position position="1"/>
    </location>
</feature>
<sequence>SYAHLPRRWRGTDEGFSAGLWMEDAREDIGLEPWQMNDDEYAEYIRAGIWRKKNEVEYQERLRKKQEREARKARERRIREETGRLEREAQAEYKALSAALAMRRMDEAKQHYEERWAKLLERPAEGQKPSSTASLHFDDIPWPIVPPPKSKKRFVLSVDDFTKEVVASFLLPSSKDVPKDAPSAAKDILRSTMLKFHPDKFESRVLVRVREKDRELVKEMANMVVRILNELSKENH</sequence>
<dbReference type="Proteomes" id="UP000308199">
    <property type="component" value="Unassembled WGS sequence"/>
</dbReference>
<evidence type="ECO:0000256" key="2">
    <source>
        <dbReference type="ARBA" id="ARBA00022553"/>
    </source>
</evidence>
<gene>
    <name evidence="6" type="ORF">EW145_g7947</name>
</gene>
<evidence type="ECO:0000256" key="3">
    <source>
        <dbReference type="ARBA" id="ARBA00022737"/>
    </source>
</evidence>
<evidence type="ECO:0000256" key="4">
    <source>
        <dbReference type="ARBA" id="ARBA00023043"/>
    </source>
</evidence>
<keyword evidence="4" id="KW-0040">ANK repeat</keyword>
<dbReference type="AlphaFoldDB" id="A0A4S4KDJ6"/>
<comment type="caution">
    <text evidence="6">The sequence shown here is derived from an EMBL/GenBank/DDBJ whole genome shotgun (WGS) entry which is preliminary data.</text>
</comment>
<dbReference type="GO" id="GO:0005634">
    <property type="term" value="C:nucleus"/>
    <property type="evidence" value="ECO:0007669"/>
    <property type="project" value="UniProtKB-SubCell"/>
</dbReference>
<evidence type="ECO:0000313" key="6">
    <source>
        <dbReference type="EMBL" id="THG95487.1"/>
    </source>
</evidence>
<comment type="subcellular location">
    <subcellularLocation>
        <location evidence="1">Nucleus</location>
    </subcellularLocation>
</comment>
<dbReference type="GO" id="GO:0043124">
    <property type="term" value="P:negative regulation of canonical NF-kappaB signal transduction"/>
    <property type="evidence" value="ECO:0007669"/>
    <property type="project" value="InterPro"/>
</dbReference>
<evidence type="ECO:0000256" key="1">
    <source>
        <dbReference type="ARBA" id="ARBA00004123"/>
    </source>
</evidence>
<keyword evidence="3" id="KW-0677">Repeat</keyword>
<keyword evidence="7" id="KW-1185">Reference proteome</keyword>
<evidence type="ECO:0000313" key="7">
    <source>
        <dbReference type="Proteomes" id="UP000308199"/>
    </source>
</evidence>
<name>A0A4S4KDJ6_9AGAM</name>
<protein>
    <submittedName>
        <fullName evidence="6">Uncharacterized protein</fullName>
    </submittedName>
</protein>
<organism evidence="6 7">
    <name type="scientific">Phellinidium pouzarii</name>
    <dbReference type="NCBI Taxonomy" id="167371"/>
    <lineage>
        <taxon>Eukaryota</taxon>
        <taxon>Fungi</taxon>
        <taxon>Dikarya</taxon>
        <taxon>Basidiomycota</taxon>
        <taxon>Agaricomycotina</taxon>
        <taxon>Agaricomycetes</taxon>
        <taxon>Hymenochaetales</taxon>
        <taxon>Hymenochaetaceae</taxon>
        <taxon>Phellinidium</taxon>
    </lineage>
</organism>
<keyword evidence="5" id="KW-0539">Nucleus</keyword>
<dbReference type="OrthoDB" id="412109at2759"/>
<accession>A0A4S4KDJ6</accession>
<dbReference type="PANTHER" id="PTHR15263:SF1">
    <property type="entry name" value="NF-KAPPA-B INHIBITOR-LIKE PROTEIN 1"/>
    <property type="match status" value="1"/>
</dbReference>
<keyword evidence="2" id="KW-0597">Phosphoprotein</keyword>
<dbReference type="EMBL" id="SGPK01000969">
    <property type="protein sequence ID" value="THG95487.1"/>
    <property type="molecule type" value="Genomic_DNA"/>
</dbReference>
<dbReference type="InterPro" id="IPR038753">
    <property type="entry name" value="NFKBIL1"/>
</dbReference>